<accession>A0A6J7EBU1</accession>
<feature type="transmembrane region" description="Helical" evidence="1">
    <location>
        <begin position="29"/>
        <end position="50"/>
    </location>
</feature>
<name>A0A6J7EBU1_9ZZZZ</name>
<keyword evidence="1" id="KW-0472">Membrane</keyword>
<dbReference type="AlphaFoldDB" id="A0A6J7EBU1"/>
<proteinExistence type="predicted"/>
<protein>
    <submittedName>
        <fullName evidence="2">Unannotated protein</fullName>
    </submittedName>
</protein>
<sequence length="57" mass="5945">MNALVVLAGNLSGPGTYIKIPFTPIQISVGNLIVIAAMLVAFVAALIIPFPHKGEDQ</sequence>
<keyword evidence="1" id="KW-0812">Transmembrane</keyword>
<dbReference type="EMBL" id="CAFBLM010000057">
    <property type="protein sequence ID" value="CAB4877243.1"/>
    <property type="molecule type" value="Genomic_DNA"/>
</dbReference>
<evidence type="ECO:0000313" key="2">
    <source>
        <dbReference type="EMBL" id="CAB4877243.1"/>
    </source>
</evidence>
<evidence type="ECO:0000256" key="1">
    <source>
        <dbReference type="SAM" id="Phobius"/>
    </source>
</evidence>
<organism evidence="2">
    <name type="scientific">freshwater metagenome</name>
    <dbReference type="NCBI Taxonomy" id="449393"/>
    <lineage>
        <taxon>unclassified sequences</taxon>
        <taxon>metagenomes</taxon>
        <taxon>ecological metagenomes</taxon>
    </lineage>
</organism>
<keyword evidence="1" id="KW-1133">Transmembrane helix</keyword>
<gene>
    <name evidence="2" type="ORF">UFOPK3401_01151</name>
</gene>
<reference evidence="2" key="1">
    <citation type="submission" date="2020-05" db="EMBL/GenBank/DDBJ databases">
        <authorList>
            <person name="Chiriac C."/>
            <person name="Salcher M."/>
            <person name="Ghai R."/>
            <person name="Kavagutti S V."/>
        </authorList>
    </citation>
    <scope>NUCLEOTIDE SEQUENCE</scope>
</reference>